<dbReference type="PANTHER" id="PTHR12338:SF8">
    <property type="entry name" value="HEME_HEMOPEXIN-BINDING PROTEIN"/>
    <property type="match status" value="1"/>
</dbReference>
<dbReference type="Pfam" id="PF18676">
    <property type="entry name" value="MBG_2"/>
    <property type="match status" value="1"/>
</dbReference>
<dbReference type="EMBL" id="BAABFO010000032">
    <property type="protein sequence ID" value="GAA4342177.1"/>
    <property type="molecule type" value="Genomic_DNA"/>
</dbReference>
<dbReference type="InterPro" id="IPR008638">
    <property type="entry name" value="FhaB/CdiA-like_TPS"/>
</dbReference>
<evidence type="ECO:0000256" key="2">
    <source>
        <dbReference type="ARBA" id="ARBA00022525"/>
    </source>
</evidence>
<dbReference type="SMART" id="SM00912">
    <property type="entry name" value="Haemagg_act"/>
    <property type="match status" value="1"/>
</dbReference>
<sequence length="2573" mass="252536">MTVPTFRPQPRAIHRTARRRGWPMRPLAVALAVMGGSAAAQPPLPDGFNPIMGGVTSSVSGNAMSLTQAEQRAIVQWNTFSIAAGHRVDISQPGASAIMLNRVTGGELSEIAGTLTANGRVFLVNPAGVLFGSGSQVSTGGLVATTLNITDDDFKAGRFVFERDDANLNSIVNQGRLTSAGGTIALMAAVVDNQNLIQADGGVVGLVSARKVTLDFEGDGLTTFRLDPDAKASSASITQGAAALAQADGGRVAVIADSSQVAQQVVNLAGTVRARSLSVHNGEVVLGAAGNEIDVTGKIDATSGEAGATGGSVTATAGTVLLQEGAVIDASGEAGGGTVTLRATASPDELPEGGVSGVGVEAGAAIHADATVRGNGGQIVLDGGSAPAGSYNDVVDRGLLYLGGALSANAAGQGDGGLVALSASQLRVAGADVSAAGAGGGANGLWRIASELAVEVGDAQLPSNPETHYVDSGTVSVVQDDAIGAALSRNTDVNLFSTSTAADDYGLSGGVIFMDGSSVLKDGGGAATLTVDSSRHIMMANGSRIESTAGALNVDFDTDMRGDTMGRSDVAEYGGAIVLDGATIASNGGNIRFYGQGDPDKGSATGGVAVWDLDESHSVYEYYEGIQIRGSTVSACDAGCAGGGAIMMRGSGTSRLDFFDGSTLSWSGSVGIDLRSSTLSAGTGGLTLEGQGGLGVAGVAVGLDYAADVPTLPALSSAGDIRIVGTSTDATGYDTNYLINSDILPGVWIAATDVRAAGDVLIQGTGSDLSAMTASEAFRDQSSSGIPAIDGVDLVASRIEAGPNRTLTITGTAGSAGLVMGEGEWEEEGSRGVGIAGISGADFLSDAFAGGYIYLPPSVTLDGPTRLAAEGGVIHIDAGDGDIVLGGSAGGLLFDVGATGRDGGRIVMNAHNIGVWGGVELAADGASGGSILLSGTSVAVFDQDVYAHADATADGGNGGRITLAGDDTLFGYGRASARGNGNGSGGQIELFGAAFDVSGFRADASTGAGGMAGTWVIDPHNIDVVHGDASGSYAGGFYDAGFYTLSDARIQDGDINAALDSGTNVILYTGTGGADDDGQITIQSGVSILRSAGTSPLELSFNAHTSIEARSFSIDSTAGALNVYFNSNADGTQPLDGGVLLQNAIITTNGGELMLYGQSDRAAGMASSQKLSPIYLDNVVIDTRVGQDDMRAGGSVTMRGAGISTVGIQATDTVIQSSTGKVTLFGTAGDVTGTYGGGVRLSGTVDSTPSTRIETTSGDIAVTGLSQSTSSGGDDGVAINGSILRSVDGTIDVRGRAQDTEGSAGVVMEDASLVVETGRVFVTGQSASGAGIDLQGGTAGLGYAIDGGEQALVLRADNGGGTNAIVIGEGVRSNTVINLRPGGVDDDGNVVEHPNTEIWLGAAGAGFSLSGADMANLVSAGVVVGSDIQSGLIRVLGPVEMETPLTLQAEGGGGAIAIGGNINTSRLGLLADLDVNQISGSILASNLLARSASGNVTLTSVTNGAEVVAGGAAGDFRYAGSGNLSIGSTQAAGYAAVADAEQARSGIGIGARRVVAQTVSGDLTVAQTVTGQTGATLQAGGGALILQQGVQAATVALLADRDVSQLDGAAVAAGNLLARSVSGDVVLLDAANAVGTLAGGAGGAFQYADADGLTLGMITADGHSATGALQLVMAGGVAAPSTQILARAGDLIVAALTSGTNELGLQAQGGNLNLNASLQGGSVALLAQGDIVQSVPGGITAASLLALSDTGSVALTSLNNQVGTLAGSAVGDFRYAGIGDLSVDTVSAELLDLSLAPSVSFATLSADGVQADRVIVQTVNGNLSVDQDVTGQTGVTLQADAGSLTLSRNVQAANVALLAAGDVSQGIEAGITADNLLARSTGANVTLTGMNNAAGTLAGDAAGAFQYIDADALTIGAVTADSQSATGALQTASGTGVAGDATQVVARSGDLGVEAAASGTTSLGLQAEAGDLDIGAAVQAGTVALLAGGNVTQSGGGIAATSLLARAGSGDVTLAADGNDVGTIAGTAQGDFHYAGAGDLSIGAVSAEVFDASGSPRGTVSDTANGVQAGGVTVQASSGNLSVDQAVTGQSGVTLQADAGALMLSRGVQADSVTLQADGDIAQGGSEGITASSLAADSAIGSVALSSTANQVDTLNGSAQGDFRYDGTGPLSIGAAAAPASALASIVALAASGPAGVAAGGTVIVHTVSGPIDVVSASSAGGGMTLQADAGAITLAAPLQADGIALLASGDVVQSAGTLTANRLLLRSTAGSVDVQQDGNVVGTVAGQAAGSLAYVNSDALTIGTVAADSAGSAGAVVPVTVAGASSAATLMRTLAGDLTLDGPIGGQTADLVAAALFQNPNGAPIDTAGAWRVWADTWRGENRGGLAGSGPMPNLYNRSYGSASVSDGDDHFIYREQPVVTITLDSASRAAGLPNPALGYTVSGLPEGDSGAGISGVVGTDATATSPAGRYAVVATTPFVSAEGYAINVVPGVLTVGSYTIPTVDIQRELPTTYTYDRNIAPVAMCYATGPLEGDRIDQVGDVLSREWSRVRTRPNLTNCVSTDRTNACSNF</sequence>
<dbReference type="InterPro" id="IPR041286">
    <property type="entry name" value="MBG_2"/>
</dbReference>
<evidence type="ECO:0000259" key="4">
    <source>
        <dbReference type="SMART" id="SM00912"/>
    </source>
</evidence>
<comment type="caution">
    <text evidence="5">The sequence shown here is derived from an EMBL/GenBank/DDBJ whole genome shotgun (WGS) entry which is preliminary data.</text>
</comment>
<dbReference type="RefSeq" id="WP_345252077.1">
    <property type="nucleotide sequence ID" value="NZ_BAABFO010000032.1"/>
</dbReference>
<feature type="domain" description="Filamentous haemagglutinin FhaB/tRNA nuclease CdiA-like TPS" evidence="4">
    <location>
        <begin position="39"/>
        <end position="153"/>
    </location>
</feature>
<dbReference type="Pfam" id="PF05860">
    <property type="entry name" value="TPS"/>
    <property type="match status" value="1"/>
</dbReference>
<gene>
    <name evidence="5" type="ORF">GCM10023144_43910</name>
</gene>
<comment type="subcellular location">
    <subcellularLocation>
        <location evidence="1">Secreted</location>
    </subcellularLocation>
</comment>
<dbReference type="PANTHER" id="PTHR12338">
    <property type="entry name" value="AUTOTRANSPORTER"/>
    <property type="match status" value="1"/>
</dbReference>
<accession>A0ABP8HPF4</accession>
<evidence type="ECO:0000313" key="6">
    <source>
        <dbReference type="Proteomes" id="UP001501671"/>
    </source>
</evidence>
<dbReference type="NCBIfam" id="TIGR01901">
    <property type="entry name" value="adhes_NPXG"/>
    <property type="match status" value="1"/>
</dbReference>
<dbReference type="InterPro" id="IPR012334">
    <property type="entry name" value="Pectin_lyas_fold"/>
</dbReference>
<evidence type="ECO:0000313" key="5">
    <source>
        <dbReference type="EMBL" id="GAA4342177.1"/>
    </source>
</evidence>
<reference evidence="6" key="1">
    <citation type="journal article" date="2019" name="Int. J. Syst. Evol. Microbiol.">
        <title>The Global Catalogue of Microorganisms (GCM) 10K type strain sequencing project: providing services to taxonomists for standard genome sequencing and annotation.</title>
        <authorList>
            <consortium name="The Broad Institute Genomics Platform"/>
            <consortium name="The Broad Institute Genome Sequencing Center for Infectious Disease"/>
            <person name="Wu L."/>
            <person name="Ma J."/>
        </authorList>
    </citation>
    <scope>NUCLEOTIDE SEQUENCE [LARGE SCALE GENOMIC DNA]</scope>
    <source>
        <strain evidence="6">JCM 17666</strain>
    </source>
</reference>
<protein>
    <recommendedName>
        <fullName evidence="4">Filamentous haemagglutinin FhaB/tRNA nuclease CdiA-like TPS domain-containing protein</fullName>
    </recommendedName>
</protein>
<keyword evidence="6" id="KW-1185">Reference proteome</keyword>
<name>A0ABP8HPF4_9BURK</name>
<dbReference type="SUPFAM" id="SSF51126">
    <property type="entry name" value="Pectin lyase-like"/>
    <property type="match status" value="1"/>
</dbReference>
<dbReference type="InterPro" id="IPR011050">
    <property type="entry name" value="Pectin_lyase_fold/virulence"/>
</dbReference>
<dbReference type="InterPro" id="IPR050909">
    <property type="entry name" value="Bact_Autotransporter_VF"/>
</dbReference>
<keyword evidence="3" id="KW-0732">Signal</keyword>
<organism evidence="5 6">
    <name type="scientific">Pigmentiphaga soli</name>
    <dbReference type="NCBI Taxonomy" id="1007095"/>
    <lineage>
        <taxon>Bacteria</taxon>
        <taxon>Pseudomonadati</taxon>
        <taxon>Pseudomonadota</taxon>
        <taxon>Betaproteobacteria</taxon>
        <taxon>Burkholderiales</taxon>
        <taxon>Alcaligenaceae</taxon>
        <taxon>Pigmentiphaga</taxon>
    </lineage>
</organism>
<dbReference type="Gene3D" id="2.160.20.10">
    <property type="entry name" value="Single-stranded right-handed beta-helix, Pectin lyase-like"/>
    <property type="match status" value="2"/>
</dbReference>
<dbReference type="Proteomes" id="UP001501671">
    <property type="component" value="Unassembled WGS sequence"/>
</dbReference>
<evidence type="ECO:0000256" key="1">
    <source>
        <dbReference type="ARBA" id="ARBA00004613"/>
    </source>
</evidence>
<proteinExistence type="predicted"/>
<evidence type="ECO:0000256" key="3">
    <source>
        <dbReference type="ARBA" id="ARBA00022729"/>
    </source>
</evidence>
<keyword evidence="2" id="KW-0964">Secreted</keyword>